<dbReference type="PANTHER" id="PTHR34979">
    <property type="entry name" value="INNER MEMBRANE PROTEIN YGAZ"/>
    <property type="match status" value="1"/>
</dbReference>
<keyword evidence="4" id="KW-1003">Cell membrane</keyword>
<dbReference type="Pfam" id="PF03591">
    <property type="entry name" value="AzlC"/>
    <property type="match status" value="1"/>
</dbReference>
<keyword evidence="7 8" id="KW-0472">Membrane</keyword>
<evidence type="ECO:0000256" key="2">
    <source>
        <dbReference type="ARBA" id="ARBA00010735"/>
    </source>
</evidence>
<reference evidence="9" key="1">
    <citation type="submission" date="2021-08" db="EMBL/GenBank/DDBJ databases">
        <title>Comparative analyses of Brucepasteria parasyntrophica and Teretinema zuelzerae.</title>
        <authorList>
            <person name="Song Y."/>
            <person name="Brune A."/>
        </authorList>
    </citation>
    <scope>NUCLEOTIDE SEQUENCE</scope>
    <source>
        <strain evidence="9">DSM 1903</strain>
    </source>
</reference>
<dbReference type="Proteomes" id="UP001198163">
    <property type="component" value="Unassembled WGS sequence"/>
</dbReference>
<evidence type="ECO:0000256" key="4">
    <source>
        <dbReference type="ARBA" id="ARBA00022475"/>
    </source>
</evidence>
<protein>
    <submittedName>
        <fullName evidence="9">AzlC family ABC transporter permease</fullName>
    </submittedName>
</protein>
<dbReference type="EMBL" id="JAINWA010000003">
    <property type="protein sequence ID" value="MCD1655364.1"/>
    <property type="molecule type" value="Genomic_DNA"/>
</dbReference>
<evidence type="ECO:0000256" key="5">
    <source>
        <dbReference type="ARBA" id="ARBA00022692"/>
    </source>
</evidence>
<evidence type="ECO:0000313" key="10">
    <source>
        <dbReference type="Proteomes" id="UP001198163"/>
    </source>
</evidence>
<feature type="transmembrane region" description="Helical" evidence="8">
    <location>
        <begin position="158"/>
        <end position="176"/>
    </location>
</feature>
<evidence type="ECO:0000256" key="8">
    <source>
        <dbReference type="SAM" id="Phobius"/>
    </source>
</evidence>
<name>A0AAE3JM38_9SPIR</name>
<proteinExistence type="inferred from homology"/>
<feature type="transmembrane region" description="Helical" evidence="8">
    <location>
        <begin position="12"/>
        <end position="34"/>
    </location>
</feature>
<dbReference type="AlphaFoldDB" id="A0AAE3JM38"/>
<accession>A0AAE3JM38</accession>
<comment type="similarity">
    <text evidence="2">Belongs to the AzlC family.</text>
</comment>
<evidence type="ECO:0000256" key="1">
    <source>
        <dbReference type="ARBA" id="ARBA00004651"/>
    </source>
</evidence>
<feature type="transmembrane region" description="Helical" evidence="8">
    <location>
        <begin position="69"/>
        <end position="91"/>
    </location>
</feature>
<organism evidence="9 10">
    <name type="scientific">Teretinema zuelzerae</name>
    <dbReference type="NCBI Taxonomy" id="156"/>
    <lineage>
        <taxon>Bacteria</taxon>
        <taxon>Pseudomonadati</taxon>
        <taxon>Spirochaetota</taxon>
        <taxon>Spirochaetia</taxon>
        <taxon>Spirochaetales</taxon>
        <taxon>Treponemataceae</taxon>
        <taxon>Teretinema</taxon>
    </lineage>
</organism>
<dbReference type="RefSeq" id="WP_230756416.1">
    <property type="nucleotide sequence ID" value="NZ_JAINWA010000003.1"/>
</dbReference>
<evidence type="ECO:0000256" key="6">
    <source>
        <dbReference type="ARBA" id="ARBA00022989"/>
    </source>
</evidence>
<evidence type="ECO:0000256" key="7">
    <source>
        <dbReference type="ARBA" id="ARBA00023136"/>
    </source>
</evidence>
<dbReference type="PANTHER" id="PTHR34979:SF1">
    <property type="entry name" value="INNER MEMBRANE PROTEIN YGAZ"/>
    <property type="match status" value="1"/>
</dbReference>
<gene>
    <name evidence="9" type="ORF">K7J14_11730</name>
</gene>
<comment type="subcellular location">
    <subcellularLocation>
        <location evidence="1">Cell membrane</location>
        <topology evidence="1">Multi-pass membrane protein</topology>
    </subcellularLocation>
</comment>
<keyword evidence="3" id="KW-0813">Transport</keyword>
<dbReference type="GO" id="GO:1903785">
    <property type="term" value="P:L-valine transmembrane transport"/>
    <property type="evidence" value="ECO:0007669"/>
    <property type="project" value="TreeGrafter"/>
</dbReference>
<evidence type="ECO:0000313" key="9">
    <source>
        <dbReference type="EMBL" id="MCD1655364.1"/>
    </source>
</evidence>
<comment type="caution">
    <text evidence="9">The sequence shown here is derived from an EMBL/GenBank/DDBJ whole genome shotgun (WGS) entry which is preliminary data.</text>
</comment>
<keyword evidence="6 8" id="KW-1133">Transmembrane helix</keyword>
<keyword evidence="5 8" id="KW-0812">Transmembrane</keyword>
<evidence type="ECO:0000256" key="3">
    <source>
        <dbReference type="ARBA" id="ARBA00022448"/>
    </source>
</evidence>
<keyword evidence="10" id="KW-1185">Reference proteome</keyword>
<dbReference type="InterPro" id="IPR011606">
    <property type="entry name" value="Brnchd-chn_aa_trnsp_permease"/>
</dbReference>
<sequence length="227" mass="24137">MNSSSSVIKAAFPVTIPVLFGYIAIGIPFGLMLVKAGYPWWLAPIMSVLMYAGAGQYIAIGLFAANAPLAGMLVTMLMVNIRHIVYGLSLIEKFRGVGKWKAYLVFSLTDETYAILTGVKAPDNIKPGSFYGTIALLDQSYWILGSVVGALAGELIPFSFAGIDFALTALFVVLLMDQLTRTRDMLPAAIGLLCAVAALALFGPGQMLIAALCGGLAILILVRGRQK</sequence>
<feature type="transmembrane region" description="Helical" evidence="8">
    <location>
        <begin position="185"/>
        <end position="202"/>
    </location>
</feature>
<dbReference type="GO" id="GO:0005886">
    <property type="term" value="C:plasma membrane"/>
    <property type="evidence" value="ECO:0007669"/>
    <property type="project" value="UniProtKB-SubCell"/>
</dbReference>
<feature type="transmembrane region" description="Helical" evidence="8">
    <location>
        <begin position="41"/>
        <end position="63"/>
    </location>
</feature>